<feature type="non-terminal residue" evidence="2">
    <location>
        <position position="206"/>
    </location>
</feature>
<evidence type="ECO:0000256" key="1">
    <source>
        <dbReference type="SAM" id="Phobius"/>
    </source>
</evidence>
<evidence type="ECO:0000313" key="2">
    <source>
        <dbReference type="EMBL" id="EKC50641.1"/>
    </source>
</evidence>
<protein>
    <submittedName>
        <fullName evidence="2">Uncharacterized protein</fullName>
    </submittedName>
</protein>
<accession>K1STV3</accession>
<dbReference type="AlphaFoldDB" id="K1STV3"/>
<keyword evidence="1" id="KW-0472">Membrane</keyword>
<organism evidence="2">
    <name type="scientific">human gut metagenome</name>
    <dbReference type="NCBI Taxonomy" id="408170"/>
    <lineage>
        <taxon>unclassified sequences</taxon>
        <taxon>metagenomes</taxon>
        <taxon>organismal metagenomes</taxon>
    </lineage>
</organism>
<dbReference type="EMBL" id="AJWZ01009668">
    <property type="protein sequence ID" value="EKC50641.1"/>
    <property type="molecule type" value="Genomic_DNA"/>
</dbReference>
<comment type="caution">
    <text evidence="2">The sequence shown here is derived from an EMBL/GenBank/DDBJ whole genome shotgun (WGS) entry which is preliminary data.</text>
</comment>
<dbReference type="Gene3D" id="3.30.450.380">
    <property type="match status" value="1"/>
</dbReference>
<feature type="transmembrane region" description="Helical" evidence="1">
    <location>
        <begin position="44"/>
        <end position="68"/>
    </location>
</feature>
<keyword evidence="1" id="KW-0812">Transmembrane</keyword>
<sequence>MNLYREYKEKQMQEQYQKYDKEYFAKDTVTIYEQTRTQDFIIRIFKICVFAILLLGLMGSWFGCFLQFNHKEKNMFGKRKENHEVRQDVVTEKENLSKDDIFKKLVEEYASSRMDLIIRLRQKRITDAEFMAYVDESLKKIDADTEARDQARLMFYQYVFRYFRLTSLIEDPEISDIHCIAYNKIRIKKKGKRQEADVRFASNQEY</sequence>
<reference evidence="2" key="1">
    <citation type="journal article" date="2013" name="Environ. Microbiol.">
        <title>Microbiota from the distal guts of lean and obese adolescents exhibit partial functional redundancy besides clear differences in community structure.</title>
        <authorList>
            <person name="Ferrer M."/>
            <person name="Ruiz A."/>
            <person name="Lanza F."/>
            <person name="Haange S.B."/>
            <person name="Oberbach A."/>
            <person name="Till H."/>
            <person name="Bargiela R."/>
            <person name="Campoy C."/>
            <person name="Segura M.T."/>
            <person name="Richter M."/>
            <person name="von Bergen M."/>
            <person name="Seifert J."/>
            <person name="Suarez A."/>
        </authorList>
    </citation>
    <scope>NUCLEOTIDE SEQUENCE</scope>
</reference>
<name>K1STV3_9ZZZZ</name>
<proteinExistence type="predicted"/>
<keyword evidence="1" id="KW-1133">Transmembrane helix</keyword>
<gene>
    <name evidence="2" type="ORF">OBE_14032</name>
</gene>